<evidence type="ECO:0000259" key="2">
    <source>
        <dbReference type="Pfam" id="PF08241"/>
    </source>
</evidence>
<dbReference type="PANTHER" id="PTHR45085">
    <property type="entry name" value="F21J9.14"/>
    <property type="match status" value="1"/>
</dbReference>
<dbReference type="Proteomes" id="UP000257109">
    <property type="component" value="Unassembled WGS sequence"/>
</dbReference>
<dbReference type="SUPFAM" id="SSF53335">
    <property type="entry name" value="S-adenosyl-L-methionine-dependent methyltransferases"/>
    <property type="match status" value="1"/>
</dbReference>
<dbReference type="GO" id="GO:0008757">
    <property type="term" value="F:S-adenosylmethionine-dependent methyltransferase activity"/>
    <property type="evidence" value="ECO:0007669"/>
    <property type="project" value="InterPro"/>
</dbReference>
<reference evidence="3" key="1">
    <citation type="submission" date="2018-05" db="EMBL/GenBank/DDBJ databases">
        <title>Draft genome of Mucuna pruriens seed.</title>
        <authorList>
            <person name="Nnadi N.E."/>
            <person name="Vos R."/>
            <person name="Hasami M.H."/>
            <person name="Devisetty U.K."/>
            <person name="Aguiy J.C."/>
        </authorList>
    </citation>
    <scope>NUCLEOTIDE SEQUENCE [LARGE SCALE GENOMIC DNA]</scope>
    <source>
        <strain evidence="3">JCA_2017</strain>
    </source>
</reference>
<accession>A0A371GDN3</accession>
<evidence type="ECO:0000313" key="3">
    <source>
        <dbReference type="EMBL" id="RDX88665.1"/>
    </source>
</evidence>
<dbReference type="Gene3D" id="3.40.50.150">
    <property type="entry name" value="Vaccinia Virus protein VP39"/>
    <property type="match status" value="1"/>
</dbReference>
<name>A0A371GDN3_MUCPR</name>
<dbReference type="AlphaFoldDB" id="A0A371GDN3"/>
<keyword evidence="1" id="KW-0472">Membrane</keyword>
<protein>
    <recommendedName>
        <fullName evidence="2">Methyltransferase type 11 domain-containing protein</fullName>
    </recommendedName>
</protein>
<dbReference type="CDD" id="cd02440">
    <property type="entry name" value="AdoMet_MTases"/>
    <property type="match status" value="1"/>
</dbReference>
<keyword evidence="4" id="KW-1185">Reference proteome</keyword>
<proteinExistence type="predicted"/>
<feature type="domain" description="Methyltransferase type 11" evidence="2">
    <location>
        <begin position="115"/>
        <end position="195"/>
    </location>
</feature>
<dbReference type="PANTHER" id="PTHR45085:SF3">
    <property type="entry name" value="S-ADENOSYL-L-METHIONINE-DEPENDENT METHYLTRANSFERASES SUPERFAMILY PROTEIN"/>
    <property type="match status" value="1"/>
</dbReference>
<gene>
    <name evidence="3" type="ORF">CR513_29707</name>
</gene>
<dbReference type="EMBL" id="QJKJ01005878">
    <property type="protein sequence ID" value="RDX88665.1"/>
    <property type="molecule type" value="Genomic_DNA"/>
</dbReference>
<dbReference type="InterPro" id="IPR029063">
    <property type="entry name" value="SAM-dependent_MTases_sf"/>
</dbReference>
<evidence type="ECO:0000313" key="4">
    <source>
        <dbReference type="Proteomes" id="UP000257109"/>
    </source>
</evidence>
<feature type="non-terminal residue" evidence="3">
    <location>
        <position position="1"/>
    </location>
</feature>
<dbReference type="InterPro" id="IPR013216">
    <property type="entry name" value="Methyltransf_11"/>
</dbReference>
<dbReference type="Pfam" id="PF08241">
    <property type="entry name" value="Methyltransf_11"/>
    <property type="match status" value="1"/>
</dbReference>
<sequence>MRRSRRHEAGEEDRLIDTEIDKFLKRLSCAAIAIASLTLLFLFLRVPDTCVPPHAPRKPHLRFPKSTCDFSTRSHVPAEKKTHRLWSTRLWKAKVLSFSLLFRDLHLLRNHSKVLCVSAGAGHEVAALSQLGVDDVTGVEILESPPLVDRADPHNLPFFDGAFDLAFTARFDEALFPARFAAEMERVVRPGGNCFVLVAESGADEVREIVGLFRNSRLVRSTIVSLSGIRMTGSARSLVLVVDKLTIDILSSVVGRLIAQPP</sequence>
<keyword evidence="1" id="KW-1133">Transmembrane helix</keyword>
<feature type="transmembrane region" description="Helical" evidence="1">
    <location>
        <begin position="23"/>
        <end position="44"/>
    </location>
</feature>
<evidence type="ECO:0000256" key="1">
    <source>
        <dbReference type="SAM" id="Phobius"/>
    </source>
</evidence>
<keyword evidence="1" id="KW-0812">Transmembrane</keyword>
<dbReference type="OrthoDB" id="682522at2759"/>
<comment type="caution">
    <text evidence="3">The sequence shown here is derived from an EMBL/GenBank/DDBJ whole genome shotgun (WGS) entry which is preliminary data.</text>
</comment>
<organism evidence="3 4">
    <name type="scientific">Mucuna pruriens</name>
    <name type="common">Velvet bean</name>
    <name type="synonym">Dolichos pruriens</name>
    <dbReference type="NCBI Taxonomy" id="157652"/>
    <lineage>
        <taxon>Eukaryota</taxon>
        <taxon>Viridiplantae</taxon>
        <taxon>Streptophyta</taxon>
        <taxon>Embryophyta</taxon>
        <taxon>Tracheophyta</taxon>
        <taxon>Spermatophyta</taxon>
        <taxon>Magnoliopsida</taxon>
        <taxon>eudicotyledons</taxon>
        <taxon>Gunneridae</taxon>
        <taxon>Pentapetalae</taxon>
        <taxon>rosids</taxon>
        <taxon>fabids</taxon>
        <taxon>Fabales</taxon>
        <taxon>Fabaceae</taxon>
        <taxon>Papilionoideae</taxon>
        <taxon>50 kb inversion clade</taxon>
        <taxon>NPAAA clade</taxon>
        <taxon>indigoferoid/millettioid clade</taxon>
        <taxon>Phaseoleae</taxon>
        <taxon>Mucuna</taxon>
    </lineage>
</organism>